<gene>
    <name evidence="1" type="ORF">FYJ35_01150</name>
</gene>
<sequence length="78" mass="8931">MMIDEDKQAICDALCRALQLTVAGNDLISIEYKTYGPWTQRAVLRFRGGNTQEVKDADDEKYSDLVNRYCVDCPLNRL</sequence>
<dbReference type="RefSeq" id="WP_154521933.1">
    <property type="nucleotide sequence ID" value="NZ_VULZ01000001.1"/>
</dbReference>
<evidence type="ECO:0000313" key="2">
    <source>
        <dbReference type="Proteomes" id="UP000481852"/>
    </source>
</evidence>
<keyword evidence="2" id="KW-1185">Reference proteome</keyword>
<name>A0A6L5WZX9_9FIRM</name>
<dbReference type="Proteomes" id="UP000481852">
    <property type="component" value="Unassembled WGS sequence"/>
</dbReference>
<dbReference type="AlphaFoldDB" id="A0A6L5WZX9"/>
<proteinExistence type="predicted"/>
<evidence type="ECO:0000313" key="1">
    <source>
        <dbReference type="EMBL" id="MSS13669.1"/>
    </source>
</evidence>
<dbReference type="EMBL" id="VULZ01000001">
    <property type="protein sequence ID" value="MSS13669.1"/>
    <property type="molecule type" value="Genomic_DNA"/>
</dbReference>
<comment type="caution">
    <text evidence="1">The sequence shown here is derived from an EMBL/GenBank/DDBJ whole genome shotgun (WGS) entry which is preliminary data.</text>
</comment>
<protein>
    <submittedName>
        <fullName evidence="1">Uncharacterized protein</fullName>
    </submittedName>
</protein>
<accession>A0A6L5WZX9</accession>
<organism evidence="1 2">
    <name type="scientific">Porcincola intestinalis</name>
    <dbReference type="NCBI Taxonomy" id="2606632"/>
    <lineage>
        <taxon>Bacteria</taxon>
        <taxon>Bacillati</taxon>
        <taxon>Bacillota</taxon>
        <taxon>Clostridia</taxon>
        <taxon>Lachnospirales</taxon>
        <taxon>Lachnospiraceae</taxon>
        <taxon>Porcincola</taxon>
    </lineage>
</organism>
<reference evidence="1 2" key="1">
    <citation type="submission" date="2019-08" db="EMBL/GenBank/DDBJ databases">
        <title>In-depth cultivation of the pig gut microbiome towards novel bacterial diversity and tailored functional studies.</title>
        <authorList>
            <person name="Wylensek D."/>
            <person name="Hitch T.C.A."/>
            <person name="Clavel T."/>
        </authorList>
    </citation>
    <scope>NUCLEOTIDE SEQUENCE [LARGE SCALE GENOMIC DNA]</scope>
    <source>
        <strain evidence="1 2">Oil+RF-744-WCA-WT-11</strain>
    </source>
</reference>